<feature type="domain" description="SfsA N-terminal OB" evidence="3">
    <location>
        <begin position="12"/>
        <end position="79"/>
    </location>
</feature>
<dbReference type="InterPro" id="IPR005224">
    <property type="entry name" value="SfsA"/>
</dbReference>
<dbReference type="InParanoid" id="A0A263HH12"/>
<evidence type="ECO:0000259" key="2">
    <source>
        <dbReference type="Pfam" id="PF03749"/>
    </source>
</evidence>
<dbReference type="InterPro" id="IPR041465">
    <property type="entry name" value="SfsA_N"/>
</dbReference>
<reference evidence="4 6" key="1">
    <citation type="submission" date="2017-07" db="EMBL/GenBank/DDBJ databases">
        <title>Virulence factors identified in Actinobacillus seminis.</title>
        <authorList>
            <person name="Negrete-Abascal E."/>
            <person name="Vaca-Pacheco S."/>
            <person name="Montes-Garcia F."/>
            <person name="Leyto-Gil A.M."/>
            <person name="Fragoso-Garcia E."/>
            <person name="Carvente-Garcia R."/>
            <person name="Perez-Agueros S."/>
            <person name="Castelan-Sanchez H.G."/>
            <person name="Garcia-Molina A."/>
            <person name="Villamar T.E."/>
            <person name="Vazquez-Cruz C."/>
        </authorList>
    </citation>
    <scope>NUCLEOTIDE SEQUENCE [LARGE SCALE GENOMIC DNA]</scope>
    <source>
        <strain evidence="4 6">ATCC 15768</strain>
    </source>
</reference>
<evidence type="ECO:0000313" key="5">
    <source>
        <dbReference type="EMBL" id="SUU34449.1"/>
    </source>
</evidence>
<comment type="similarity">
    <text evidence="1">Belongs to the SfsA family.</text>
</comment>
<dbReference type="InterPro" id="IPR040452">
    <property type="entry name" value="SfsA_C"/>
</dbReference>
<dbReference type="HAMAP" id="MF_00095">
    <property type="entry name" value="SfsA"/>
    <property type="match status" value="1"/>
</dbReference>
<evidence type="ECO:0000259" key="3">
    <source>
        <dbReference type="Pfam" id="PF17746"/>
    </source>
</evidence>
<dbReference type="OrthoDB" id="9802365at2"/>
<dbReference type="PANTHER" id="PTHR30545:SF2">
    <property type="entry name" value="SUGAR FERMENTATION STIMULATION PROTEIN A"/>
    <property type="match status" value="1"/>
</dbReference>
<dbReference type="CDD" id="cd22359">
    <property type="entry name" value="SfsA-like_bacterial"/>
    <property type="match status" value="1"/>
</dbReference>
<feature type="domain" description="Sugar fermentation stimulation protein C-terminal" evidence="2">
    <location>
        <begin position="83"/>
        <end position="219"/>
    </location>
</feature>
<evidence type="ECO:0000313" key="7">
    <source>
        <dbReference type="Proteomes" id="UP000254507"/>
    </source>
</evidence>
<evidence type="ECO:0000313" key="4">
    <source>
        <dbReference type="EMBL" id="OZN25967.1"/>
    </source>
</evidence>
<dbReference type="Gene3D" id="2.40.50.580">
    <property type="match status" value="1"/>
</dbReference>
<gene>
    <name evidence="1 5" type="primary">sfsA</name>
    <name evidence="4" type="ORF">CFY87_01850</name>
    <name evidence="5" type="ORF">NCTC10851_00339</name>
</gene>
<dbReference type="GO" id="GO:0003677">
    <property type="term" value="F:DNA binding"/>
    <property type="evidence" value="ECO:0007669"/>
    <property type="project" value="InterPro"/>
</dbReference>
<name>A0A263HH12_9PAST</name>
<reference evidence="5 7" key="2">
    <citation type="submission" date="2018-06" db="EMBL/GenBank/DDBJ databases">
        <authorList>
            <consortium name="Pathogen Informatics"/>
            <person name="Doyle S."/>
        </authorList>
    </citation>
    <scope>NUCLEOTIDE SEQUENCE [LARGE SCALE GENOMIC DNA]</scope>
    <source>
        <strain evidence="5 7">NCTC10851</strain>
    </source>
</reference>
<evidence type="ECO:0000256" key="1">
    <source>
        <dbReference type="HAMAP-Rule" id="MF_00095"/>
    </source>
</evidence>
<dbReference type="FunFam" id="3.40.1350.60:FF:000001">
    <property type="entry name" value="Sugar fermentation stimulation protein A"/>
    <property type="match status" value="1"/>
</dbReference>
<dbReference type="Proteomes" id="UP000215738">
    <property type="component" value="Unassembled WGS sequence"/>
</dbReference>
<dbReference type="EMBL" id="UFSB01000001">
    <property type="protein sequence ID" value="SUU34449.1"/>
    <property type="molecule type" value="Genomic_DNA"/>
</dbReference>
<sequence length="250" mass="28491">MQFPTLQSAILLRRYKRFLADVQLENGDVLTIHCANTGTMTGCGAPGDRIWYSTSDSTTRKYPHSWELTALPNGQLVCINTHRSNQLVFEALQHKQIKELAIYSNILPEVKYGEENSRIDFLLKGENLPDCYVEVKSITLVKHNLGMFPDAVTTRGQKHLRELMAMKKLGKRAVIFFAGLHDGFNQFKVAEYIDPDYAKLLRQAIQEGVEVYAYSAQFQFSNKIPTALLLKNSVPCLDKNNCHQPHKMRE</sequence>
<dbReference type="AlphaFoldDB" id="A0A263HH12"/>
<dbReference type="Proteomes" id="UP000254507">
    <property type="component" value="Unassembled WGS sequence"/>
</dbReference>
<accession>A0A263HH12</accession>
<dbReference type="RefSeq" id="WP_094945597.1">
    <property type="nucleotide sequence ID" value="NZ_JBMHIA010000005.1"/>
</dbReference>
<dbReference type="FunCoup" id="A0A263HH12">
    <property type="interactions" value="15"/>
</dbReference>
<dbReference type="Pfam" id="PF03749">
    <property type="entry name" value="SfsA"/>
    <property type="match status" value="1"/>
</dbReference>
<dbReference type="EMBL" id="NLFK01000001">
    <property type="protein sequence ID" value="OZN25967.1"/>
    <property type="molecule type" value="Genomic_DNA"/>
</dbReference>
<dbReference type="Pfam" id="PF17746">
    <property type="entry name" value="SfsA_N"/>
    <property type="match status" value="1"/>
</dbReference>
<organism evidence="5 7">
    <name type="scientific">Actinobacillus seminis</name>
    <dbReference type="NCBI Taxonomy" id="722"/>
    <lineage>
        <taxon>Bacteria</taxon>
        <taxon>Pseudomonadati</taxon>
        <taxon>Pseudomonadota</taxon>
        <taxon>Gammaproteobacteria</taxon>
        <taxon>Pasteurellales</taxon>
        <taxon>Pasteurellaceae</taxon>
        <taxon>Actinobacillus</taxon>
    </lineage>
</organism>
<dbReference type="NCBIfam" id="TIGR00230">
    <property type="entry name" value="sfsA"/>
    <property type="match status" value="1"/>
</dbReference>
<keyword evidence="6" id="KW-1185">Reference proteome</keyword>
<dbReference type="PANTHER" id="PTHR30545">
    <property type="entry name" value="SUGAR FERMENTATION STIMULATION PROTEIN A"/>
    <property type="match status" value="1"/>
</dbReference>
<proteinExistence type="inferred from homology"/>
<dbReference type="Gene3D" id="3.40.1350.60">
    <property type="match status" value="1"/>
</dbReference>
<dbReference type="FunFam" id="2.40.50.580:FF:000001">
    <property type="entry name" value="Sugar fermentation stimulation protein A"/>
    <property type="match status" value="1"/>
</dbReference>
<evidence type="ECO:0000313" key="6">
    <source>
        <dbReference type="Proteomes" id="UP000215738"/>
    </source>
</evidence>
<protein>
    <recommendedName>
        <fullName evidence="1">Sugar fermentation stimulation protein homolog</fullName>
    </recommendedName>
</protein>